<gene>
    <name evidence="3" type="ORF">CBQ26_19455</name>
</gene>
<dbReference type="PANTHER" id="PTHR30121:SF6">
    <property type="entry name" value="SLR6007 PROTEIN"/>
    <property type="match status" value="1"/>
</dbReference>
<dbReference type="InterPro" id="IPR051162">
    <property type="entry name" value="T4SS_component"/>
</dbReference>
<dbReference type="GO" id="GO:0005524">
    <property type="term" value="F:ATP binding"/>
    <property type="evidence" value="ECO:0007669"/>
    <property type="project" value="UniProtKB-KW"/>
</dbReference>
<name>A0A246BEC5_9DEIO</name>
<comment type="caution">
    <text evidence="3">The sequence shown here is derived from an EMBL/GenBank/DDBJ whole genome shotgun (WGS) entry which is preliminary data.</text>
</comment>
<evidence type="ECO:0000256" key="1">
    <source>
        <dbReference type="SAM" id="Coils"/>
    </source>
</evidence>
<sequence length="810" mass="85919">MQDYEKLGAFYLGRAVDPNTKQPTDELLLYDSADLTTHAVIIGMTGSGKTGLGLSLIEEALMDGVPVLAVDPKGDLGNLLLTFPDLAPGDFRPWVDEAEAARTGVSADELAAQKSALWRKGLGEWGQSGERIRTLREKADFAVYTPGGSAGLPVSVLKGFDVPPPEIMDDADALRERIQGTVTGLLGLLGLDADPLRSREHVLLSNLLGQAWGEGRSLDMGGLIAGIQAPPFAQIGVMPVDAFYPPKERFELAMSLNNLLASPGFAAWTQGEPLDVGRFLFTPEGRPRVSVMSVAHLGDAERMFFVSMLLNATLAWMRTQSGTSSLRAVLYMDEVAGYFPPSGNPPSKPPMLTLLKQARAFGLGVVLSTQNPVDLDYKGLSNAGTWMIGRLQTDNDKARVLEALQGATAGPNALTRDQLDALLSGLGKRVFLMHNVHEARPTLFTTRWTMSYLAGPITGTQIRRLMGERKADGRGQRADGGRPMADGPAGVLPSAITHQPSAPAKPVVPPGITEVFVPTSAPDVQYHARLLAVAQVRYASVKYRVDVAGVLPLVVDVTDGPIPVSWDGATDLPIDPNTLEQSGMDGATFSDVPAALLNAKNHARWAKEAAKFVAGSRPLTLWQEPGSGLISAPGEAEGDFRARASLAGREARDAAVQKLRAKYAPKVAALQDRLVRAQGKVQQQQAQAQQAGLQAAMSVGVGVLGALFGGGRKTTALRSGVSGVGRSMREGQDVQAAQTELAQVAAQLQELQAQVQAEVDALTLTASSDLVQLDVKAKSTDVTVPLVALAWLPYTRAASGLLTPAWDAST</sequence>
<dbReference type="RefSeq" id="WP_088250268.1">
    <property type="nucleotide sequence ID" value="NZ_BNAM01000012.1"/>
</dbReference>
<organism evidence="3 4">
    <name type="scientific">Deinococcus indicus</name>
    <dbReference type="NCBI Taxonomy" id="223556"/>
    <lineage>
        <taxon>Bacteria</taxon>
        <taxon>Thermotogati</taxon>
        <taxon>Deinococcota</taxon>
        <taxon>Deinococci</taxon>
        <taxon>Deinococcales</taxon>
        <taxon>Deinococcaceae</taxon>
        <taxon>Deinococcus</taxon>
    </lineage>
</organism>
<keyword evidence="3" id="KW-0067">ATP-binding</keyword>
<feature type="domain" description="Helicase HerA central" evidence="2">
    <location>
        <begin position="33"/>
        <end position="80"/>
    </location>
</feature>
<protein>
    <submittedName>
        <fullName evidence="3">ATP-binding protein</fullName>
    </submittedName>
</protein>
<dbReference type="SUPFAM" id="SSF52540">
    <property type="entry name" value="P-loop containing nucleoside triphosphate hydrolases"/>
    <property type="match status" value="1"/>
</dbReference>
<dbReference type="Gene3D" id="3.40.50.300">
    <property type="entry name" value="P-loop containing nucleotide triphosphate hydrolases"/>
    <property type="match status" value="2"/>
</dbReference>
<evidence type="ECO:0000313" key="4">
    <source>
        <dbReference type="Proteomes" id="UP000197208"/>
    </source>
</evidence>
<proteinExistence type="predicted"/>
<accession>A0A246BEC5</accession>
<keyword evidence="1" id="KW-0175">Coiled coil</keyword>
<dbReference type="PANTHER" id="PTHR30121">
    <property type="entry name" value="UNCHARACTERIZED PROTEIN YJGR-RELATED"/>
    <property type="match status" value="1"/>
</dbReference>
<dbReference type="Proteomes" id="UP000197208">
    <property type="component" value="Unassembled WGS sequence"/>
</dbReference>
<keyword evidence="3" id="KW-0547">Nucleotide-binding</keyword>
<dbReference type="OrthoDB" id="9758751at2"/>
<dbReference type="InterPro" id="IPR002789">
    <property type="entry name" value="HerA_central"/>
</dbReference>
<reference evidence="3 4" key="1">
    <citation type="submission" date="2017-05" db="EMBL/GenBank/DDBJ databases">
        <title>De novo genome assembly of Deniococcus indicus strain DR1.</title>
        <authorList>
            <person name="Chauhan D."/>
            <person name="Yennamalli R.M."/>
            <person name="Priyadarshini R."/>
        </authorList>
    </citation>
    <scope>NUCLEOTIDE SEQUENCE [LARGE SCALE GENOMIC DNA]</scope>
    <source>
        <strain evidence="3 4">DR1</strain>
    </source>
</reference>
<dbReference type="AlphaFoldDB" id="A0A246BEC5"/>
<dbReference type="InterPro" id="IPR027417">
    <property type="entry name" value="P-loop_NTPase"/>
</dbReference>
<keyword evidence="4" id="KW-1185">Reference proteome</keyword>
<evidence type="ECO:0000313" key="3">
    <source>
        <dbReference type="EMBL" id="OWL93541.1"/>
    </source>
</evidence>
<dbReference type="EMBL" id="NHMK01000034">
    <property type="protein sequence ID" value="OWL93541.1"/>
    <property type="molecule type" value="Genomic_DNA"/>
</dbReference>
<evidence type="ECO:0000259" key="2">
    <source>
        <dbReference type="Pfam" id="PF01935"/>
    </source>
</evidence>
<dbReference type="Pfam" id="PF01935">
    <property type="entry name" value="DUF87"/>
    <property type="match status" value="1"/>
</dbReference>
<feature type="coiled-coil region" evidence="1">
    <location>
        <begin position="734"/>
        <end position="765"/>
    </location>
</feature>